<reference evidence="1 2" key="1">
    <citation type="journal article" date="2021" name="BMC Genomics">
        <title>Datura genome reveals duplications of psychoactive alkaloid biosynthetic genes and high mutation rate following tissue culture.</title>
        <authorList>
            <person name="Rajewski A."/>
            <person name="Carter-House D."/>
            <person name="Stajich J."/>
            <person name="Litt A."/>
        </authorList>
    </citation>
    <scope>NUCLEOTIDE SEQUENCE [LARGE SCALE GENOMIC DNA]</scope>
    <source>
        <strain evidence="1">AR-01</strain>
    </source>
</reference>
<organism evidence="1 2">
    <name type="scientific">Datura stramonium</name>
    <name type="common">Jimsonweed</name>
    <name type="synonym">Common thornapple</name>
    <dbReference type="NCBI Taxonomy" id="4076"/>
    <lineage>
        <taxon>Eukaryota</taxon>
        <taxon>Viridiplantae</taxon>
        <taxon>Streptophyta</taxon>
        <taxon>Embryophyta</taxon>
        <taxon>Tracheophyta</taxon>
        <taxon>Spermatophyta</taxon>
        <taxon>Magnoliopsida</taxon>
        <taxon>eudicotyledons</taxon>
        <taxon>Gunneridae</taxon>
        <taxon>Pentapetalae</taxon>
        <taxon>asterids</taxon>
        <taxon>lamiids</taxon>
        <taxon>Solanales</taxon>
        <taxon>Solanaceae</taxon>
        <taxon>Solanoideae</taxon>
        <taxon>Datureae</taxon>
        <taxon>Datura</taxon>
    </lineage>
</organism>
<dbReference type="Proteomes" id="UP000823775">
    <property type="component" value="Unassembled WGS sequence"/>
</dbReference>
<comment type="caution">
    <text evidence="1">The sequence shown here is derived from an EMBL/GenBank/DDBJ whole genome shotgun (WGS) entry which is preliminary data.</text>
</comment>
<sequence length="88" mass="9652">ASHQEVGGCFADRSRWLRGFFKVNGGHWADVNGVVMTVFTRKREEKNEEEGEIQSFSVGVGVDRGDGDHEVVAAEIKVKMEGEGDRAG</sequence>
<evidence type="ECO:0000313" key="1">
    <source>
        <dbReference type="EMBL" id="MCE3216600.1"/>
    </source>
</evidence>
<accession>A0ABS8WX68</accession>
<name>A0ABS8WX68_DATST</name>
<keyword evidence="2" id="KW-1185">Reference proteome</keyword>
<feature type="non-terminal residue" evidence="1">
    <location>
        <position position="88"/>
    </location>
</feature>
<dbReference type="EMBL" id="JACEIK010013635">
    <property type="protein sequence ID" value="MCE3216600.1"/>
    <property type="molecule type" value="Genomic_DNA"/>
</dbReference>
<protein>
    <submittedName>
        <fullName evidence="1">Uncharacterized protein</fullName>
    </submittedName>
</protein>
<proteinExistence type="predicted"/>
<feature type="non-terminal residue" evidence="1">
    <location>
        <position position="1"/>
    </location>
</feature>
<gene>
    <name evidence="1" type="ORF">HAX54_007099</name>
</gene>
<evidence type="ECO:0000313" key="2">
    <source>
        <dbReference type="Proteomes" id="UP000823775"/>
    </source>
</evidence>